<proteinExistence type="predicted"/>
<keyword evidence="1" id="KW-0472">Membrane</keyword>
<evidence type="ECO:0000313" key="3">
    <source>
        <dbReference type="Proteomes" id="UP000028725"/>
    </source>
</evidence>
<dbReference type="RefSeq" id="WP_044183166.1">
    <property type="nucleotide sequence ID" value="NZ_JMCB01000002.1"/>
</dbReference>
<keyword evidence="1" id="KW-1133">Transmembrane helix</keyword>
<name>A0A085WUG2_9BACT</name>
<dbReference type="AlphaFoldDB" id="A0A085WUG2"/>
<organism evidence="2 3">
    <name type="scientific">Hyalangium minutum</name>
    <dbReference type="NCBI Taxonomy" id="394096"/>
    <lineage>
        <taxon>Bacteria</taxon>
        <taxon>Pseudomonadati</taxon>
        <taxon>Myxococcota</taxon>
        <taxon>Myxococcia</taxon>
        <taxon>Myxococcales</taxon>
        <taxon>Cystobacterineae</taxon>
        <taxon>Archangiaceae</taxon>
        <taxon>Hyalangium</taxon>
    </lineage>
</organism>
<comment type="caution">
    <text evidence="2">The sequence shown here is derived from an EMBL/GenBank/DDBJ whole genome shotgun (WGS) entry which is preliminary data.</text>
</comment>
<evidence type="ECO:0000313" key="2">
    <source>
        <dbReference type="EMBL" id="KFE71325.1"/>
    </source>
</evidence>
<keyword evidence="1" id="KW-0812">Transmembrane</keyword>
<reference evidence="2 3" key="1">
    <citation type="submission" date="2014-04" db="EMBL/GenBank/DDBJ databases">
        <title>Genome assembly of Hyalangium minutum DSM 14724.</title>
        <authorList>
            <person name="Sharma G."/>
            <person name="Subramanian S."/>
        </authorList>
    </citation>
    <scope>NUCLEOTIDE SEQUENCE [LARGE SCALE GENOMIC DNA]</scope>
    <source>
        <strain evidence="2 3">DSM 14724</strain>
    </source>
</reference>
<gene>
    <name evidence="2" type="ORF">DB31_3455</name>
</gene>
<sequence>MKRISASWAWGIALAGFLGAAGPSWACDIALWYHVVPKQQQTEVPLNAHVSLLTFKSATRSFAWLREGPNGSVENVPFTLSWKPGDGTHENAELIPESPLAANSRYRIELLQQGGGPITLTSFTTGSSEDGTAPAAPSVTVGKILPYVPQEEASGAECFVETGFARLTASSAGAVTYLLHEGDTLLAAGLPAEASLAFSCPAANRTIRGTLTAVDLAGNRSEPVPVTLEQRCVRESPWGGCSTSGSTGGLVLLALAWVAVMLLCPWLQKHFKSL</sequence>
<keyword evidence="3" id="KW-1185">Reference proteome</keyword>
<protein>
    <submittedName>
        <fullName evidence="2">Uncharacterized protein</fullName>
    </submittedName>
</protein>
<feature type="transmembrane region" description="Helical" evidence="1">
    <location>
        <begin position="249"/>
        <end position="267"/>
    </location>
</feature>
<accession>A0A085WUG2</accession>
<evidence type="ECO:0000256" key="1">
    <source>
        <dbReference type="SAM" id="Phobius"/>
    </source>
</evidence>
<dbReference type="EMBL" id="JMCB01000002">
    <property type="protein sequence ID" value="KFE71325.1"/>
    <property type="molecule type" value="Genomic_DNA"/>
</dbReference>
<dbReference type="Proteomes" id="UP000028725">
    <property type="component" value="Unassembled WGS sequence"/>
</dbReference>